<comment type="caution">
    <text evidence="2">The sequence shown here is derived from an EMBL/GenBank/DDBJ whole genome shotgun (WGS) entry which is preliminary data.</text>
</comment>
<accession>A0A099J2T7</accession>
<evidence type="ECO:0000313" key="2">
    <source>
        <dbReference type="EMBL" id="KGJ71763.1"/>
    </source>
</evidence>
<evidence type="ECO:0000313" key="3">
    <source>
        <dbReference type="Proteomes" id="UP000029864"/>
    </source>
</evidence>
<organism evidence="2 3">
    <name type="scientific">Cryobacterium roopkundense</name>
    <dbReference type="NCBI Taxonomy" id="1001240"/>
    <lineage>
        <taxon>Bacteria</taxon>
        <taxon>Bacillati</taxon>
        <taxon>Actinomycetota</taxon>
        <taxon>Actinomycetes</taxon>
        <taxon>Micrococcales</taxon>
        <taxon>Microbacteriaceae</taxon>
        <taxon>Cryobacterium</taxon>
    </lineage>
</organism>
<dbReference type="AlphaFoldDB" id="A0A099J2T7"/>
<sequence>MPRRGFASSLHDFLPWRDCVCKVDAGCKEDCRVAQIDDVMGLHVKFQQDELSDTTPGMGDHRRVDSLGR</sequence>
<evidence type="ECO:0000256" key="1">
    <source>
        <dbReference type="SAM" id="MobiDB-lite"/>
    </source>
</evidence>
<feature type="compositionally biased region" description="Basic and acidic residues" evidence="1">
    <location>
        <begin position="59"/>
        <end position="69"/>
    </location>
</feature>
<protein>
    <submittedName>
        <fullName evidence="2">Uncharacterized protein</fullName>
    </submittedName>
</protein>
<dbReference type="Proteomes" id="UP000029864">
    <property type="component" value="Unassembled WGS sequence"/>
</dbReference>
<reference evidence="2 3" key="1">
    <citation type="submission" date="2014-08" db="EMBL/GenBank/DDBJ databases">
        <authorList>
            <person name="Sisinthy S."/>
        </authorList>
    </citation>
    <scope>NUCLEOTIDE SEQUENCE [LARGE SCALE GENOMIC DNA]</scope>
    <source>
        <strain evidence="2 3">RuG17</strain>
    </source>
</reference>
<proteinExistence type="predicted"/>
<keyword evidence="3" id="KW-1185">Reference proteome</keyword>
<dbReference type="EMBL" id="JPXF01000137">
    <property type="protein sequence ID" value="KGJ71763.1"/>
    <property type="molecule type" value="Genomic_DNA"/>
</dbReference>
<feature type="region of interest" description="Disordered" evidence="1">
    <location>
        <begin position="50"/>
        <end position="69"/>
    </location>
</feature>
<name>A0A099J2T7_9MICO</name>
<gene>
    <name evidence="2" type="ORF">GY21_19995</name>
</gene>